<sequence>MDHGIFGIVTIVLLLAINAFFVAAEFALVKAKSFRINLLADQGSKSALLTQRIQNNLESYLAACQLGITMASLGLGWVGEPVVAALLEPVFHTLGVPEQLLHPISFILGFLIFSSLHIVVGEQVPKTFAIRKAEPVSMWTAYPLHWFYLLAYPLNWLLNKASGSILALFNVEEATHADVLSDDEIRGIIDTSEKHGDLTTDKAAMLQNMFEFDSHTVEQIMLPQNEVDGLDLQLSWEENLKIIRETQHSRFPVFDGDPDTPVGILLVKDLYNVLIANEDNPDPMTIIKDNVREALLVPETQPITNLLESMRGKRSHMALVMDEYGSFSGVVTMEDMLEEIVGEIADEMDIDEPDAAARWVVDHWETDGLVSMMDLERVVNINFPDEVDANTITGLFMTHLSRMPRPGDEIEQSDLRFLALDVHSNRVGKVQIYPLNDLVSPNNQTDEATPEAVNIDDKSSVST</sequence>
<evidence type="ECO:0000256" key="13">
    <source>
        <dbReference type="SAM" id="MobiDB-lite"/>
    </source>
</evidence>
<evidence type="ECO:0000256" key="6">
    <source>
        <dbReference type="ARBA" id="ARBA00022989"/>
    </source>
</evidence>
<name>A0A4R1F6W4_9GAMM</name>
<dbReference type="InterPro" id="IPR051676">
    <property type="entry name" value="UPF0053_domain"/>
</dbReference>
<dbReference type="InterPro" id="IPR046342">
    <property type="entry name" value="CBS_dom_sf"/>
</dbReference>
<feature type="region of interest" description="Disordered" evidence="13">
    <location>
        <begin position="438"/>
        <end position="463"/>
    </location>
</feature>
<dbReference type="GO" id="GO:0050660">
    <property type="term" value="F:flavin adenine dinucleotide binding"/>
    <property type="evidence" value="ECO:0007669"/>
    <property type="project" value="InterPro"/>
</dbReference>
<keyword evidence="8 12" id="KW-0472">Membrane</keyword>
<evidence type="ECO:0000256" key="3">
    <source>
        <dbReference type="ARBA" id="ARBA00022475"/>
    </source>
</evidence>
<dbReference type="InterPro" id="IPR044751">
    <property type="entry name" value="Ion_transp-like_CBS"/>
</dbReference>
<keyword evidence="4 12" id="KW-0812">Transmembrane</keyword>
<accession>A0A4R1F6W4</accession>
<comment type="subcellular location">
    <subcellularLocation>
        <location evidence="1">Cell membrane</location>
        <topology evidence="1">Multi-pass membrane protein</topology>
    </subcellularLocation>
</comment>
<keyword evidence="6 12" id="KW-1133">Transmembrane helix</keyword>
<dbReference type="Pfam" id="PF03471">
    <property type="entry name" value="CorC_HlyC"/>
    <property type="match status" value="1"/>
</dbReference>
<evidence type="ECO:0000256" key="12">
    <source>
        <dbReference type="PROSITE-ProRule" id="PRU01193"/>
    </source>
</evidence>
<feature type="domain" description="CBS" evidence="15">
    <location>
        <begin position="290"/>
        <end position="347"/>
    </location>
</feature>
<dbReference type="FunFam" id="3.10.580.10:FF:000002">
    <property type="entry name" value="Magnesium/cobalt efflux protein CorC"/>
    <property type="match status" value="1"/>
</dbReference>
<dbReference type="GO" id="GO:0005886">
    <property type="term" value="C:plasma membrane"/>
    <property type="evidence" value="ECO:0007669"/>
    <property type="project" value="UniProtKB-SubCell"/>
</dbReference>
<evidence type="ECO:0000313" key="18">
    <source>
        <dbReference type="Proteomes" id="UP000294887"/>
    </source>
</evidence>
<dbReference type="InterPro" id="IPR002550">
    <property type="entry name" value="CNNM"/>
</dbReference>
<dbReference type="SUPFAM" id="SSF54631">
    <property type="entry name" value="CBS-domain pair"/>
    <property type="match status" value="1"/>
</dbReference>
<dbReference type="PANTHER" id="PTHR43099:SF5">
    <property type="entry name" value="HLYC_CORC FAMILY TRANSPORTER"/>
    <property type="match status" value="1"/>
</dbReference>
<evidence type="ECO:0000256" key="11">
    <source>
        <dbReference type="PROSITE-ProRule" id="PRU00703"/>
    </source>
</evidence>
<dbReference type="PANTHER" id="PTHR43099">
    <property type="entry name" value="UPF0053 PROTEIN YRKA"/>
    <property type="match status" value="1"/>
</dbReference>
<dbReference type="InterPro" id="IPR016169">
    <property type="entry name" value="FAD-bd_PCMH_sub2"/>
</dbReference>
<feature type="transmembrane region" description="Helical" evidence="14">
    <location>
        <begin position="141"/>
        <end position="158"/>
    </location>
</feature>
<feature type="transmembrane region" description="Helical" evidence="14">
    <location>
        <begin position="99"/>
        <end position="120"/>
    </location>
</feature>
<evidence type="ECO:0000256" key="10">
    <source>
        <dbReference type="ARBA" id="ARBA00040729"/>
    </source>
</evidence>
<dbReference type="AlphaFoldDB" id="A0A4R1F6W4"/>
<feature type="transmembrane region" description="Helical" evidence="14">
    <location>
        <begin position="6"/>
        <end position="29"/>
    </location>
</feature>
<dbReference type="Pfam" id="PF00571">
    <property type="entry name" value="CBS"/>
    <property type="match status" value="2"/>
</dbReference>
<evidence type="ECO:0000256" key="14">
    <source>
        <dbReference type="SAM" id="Phobius"/>
    </source>
</evidence>
<dbReference type="InterPro" id="IPR036318">
    <property type="entry name" value="FAD-bd_PCMH-like_sf"/>
</dbReference>
<evidence type="ECO:0000313" key="17">
    <source>
        <dbReference type="EMBL" id="TCJ89340.1"/>
    </source>
</evidence>
<evidence type="ECO:0000256" key="9">
    <source>
        <dbReference type="ARBA" id="ARBA00037273"/>
    </source>
</evidence>
<dbReference type="InterPro" id="IPR005170">
    <property type="entry name" value="Transptr-assoc_dom"/>
</dbReference>
<evidence type="ECO:0000256" key="5">
    <source>
        <dbReference type="ARBA" id="ARBA00022737"/>
    </source>
</evidence>
<keyword evidence="18" id="KW-1185">Reference proteome</keyword>
<feature type="domain" description="CBS" evidence="15">
    <location>
        <begin position="221"/>
        <end position="283"/>
    </location>
</feature>
<keyword evidence="7 11" id="KW-0129">CBS domain</keyword>
<organism evidence="17 18">
    <name type="scientific">Cocleimonas flava</name>
    <dbReference type="NCBI Taxonomy" id="634765"/>
    <lineage>
        <taxon>Bacteria</taxon>
        <taxon>Pseudomonadati</taxon>
        <taxon>Pseudomonadota</taxon>
        <taxon>Gammaproteobacteria</taxon>
        <taxon>Thiotrichales</taxon>
        <taxon>Thiotrichaceae</taxon>
        <taxon>Cocleimonas</taxon>
    </lineage>
</organism>
<dbReference type="RefSeq" id="WP_131904973.1">
    <property type="nucleotide sequence ID" value="NZ_BAAAFU010000008.1"/>
</dbReference>
<comment type="function">
    <text evidence="9">Plays a role in the transport of magnesium and cobalt ions.</text>
</comment>
<protein>
    <recommendedName>
        <fullName evidence="10">Magnesium and cobalt efflux protein CorC</fullName>
    </recommendedName>
</protein>
<dbReference type="Proteomes" id="UP000294887">
    <property type="component" value="Unassembled WGS sequence"/>
</dbReference>
<feature type="domain" description="CNNM transmembrane" evidence="16">
    <location>
        <begin position="1"/>
        <end position="202"/>
    </location>
</feature>
<dbReference type="Pfam" id="PF01595">
    <property type="entry name" value="CNNM"/>
    <property type="match status" value="1"/>
</dbReference>
<evidence type="ECO:0000259" key="16">
    <source>
        <dbReference type="PROSITE" id="PS51846"/>
    </source>
</evidence>
<comment type="similarity">
    <text evidence="2">Belongs to the UPF0053 family.</text>
</comment>
<dbReference type="InterPro" id="IPR000644">
    <property type="entry name" value="CBS_dom"/>
</dbReference>
<dbReference type="SUPFAM" id="SSF56176">
    <property type="entry name" value="FAD-binding/transporter-associated domain-like"/>
    <property type="match status" value="1"/>
</dbReference>
<dbReference type="PROSITE" id="PS51846">
    <property type="entry name" value="CNNM"/>
    <property type="match status" value="1"/>
</dbReference>
<gene>
    <name evidence="17" type="ORF">EV695_1203</name>
</gene>
<evidence type="ECO:0000256" key="7">
    <source>
        <dbReference type="ARBA" id="ARBA00023122"/>
    </source>
</evidence>
<dbReference type="Gene3D" id="3.10.580.10">
    <property type="entry name" value="CBS-domain"/>
    <property type="match status" value="1"/>
</dbReference>
<evidence type="ECO:0000256" key="1">
    <source>
        <dbReference type="ARBA" id="ARBA00004651"/>
    </source>
</evidence>
<dbReference type="PROSITE" id="PS51371">
    <property type="entry name" value="CBS"/>
    <property type="match status" value="2"/>
</dbReference>
<proteinExistence type="inferred from homology"/>
<evidence type="ECO:0000256" key="2">
    <source>
        <dbReference type="ARBA" id="ARBA00006337"/>
    </source>
</evidence>
<keyword evidence="5" id="KW-0677">Repeat</keyword>
<dbReference type="CDD" id="cd04590">
    <property type="entry name" value="CBS_pair_CorC_HlyC_assoc"/>
    <property type="match status" value="1"/>
</dbReference>
<dbReference type="EMBL" id="SMFQ01000002">
    <property type="protein sequence ID" value="TCJ89340.1"/>
    <property type="molecule type" value="Genomic_DNA"/>
</dbReference>
<keyword evidence="3" id="KW-1003">Cell membrane</keyword>
<evidence type="ECO:0000256" key="4">
    <source>
        <dbReference type="ARBA" id="ARBA00022692"/>
    </source>
</evidence>
<dbReference type="Gene3D" id="3.30.465.10">
    <property type="match status" value="1"/>
</dbReference>
<evidence type="ECO:0000259" key="15">
    <source>
        <dbReference type="PROSITE" id="PS51371"/>
    </source>
</evidence>
<evidence type="ECO:0000256" key="8">
    <source>
        <dbReference type="ARBA" id="ARBA00023136"/>
    </source>
</evidence>
<feature type="transmembrane region" description="Helical" evidence="14">
    <location>
        <begin position="60"/>
        <end position="79"/>
    </location>
</feature>
<comment type="caution">
    <text evidence="17">The sequence shown here is derived from an EMBL/GenBank/DDBJ whole genome shotgun (WGS) entry which is preliminary data.</text>
</comment>
<dbReference type="OrthoDB" id="9797674at2"/>
<dbReference type="SMART" id="SM01091">
    <property type="entry name" value="CorC_HlyC"/>
    <property type="match status" value="1"/>
</dbReference>
<reference evidence="17 18" key="1">
    <citation type="submission" date="2019-03" db="EMBL/GenBank/DDBJ databases">
        <title>Genomic Encyclopedia of Type Strains, Phase IV (KMG-IV): sequencing the most valuable type-strain genomes for metagenomic binning, comparative biology and taxonomic classification.</title>
        <authorList>
            <person name="Goeker M."/>
        </authorList>
    </citation>
    <scope>NUCLEOTIDE SEQUENCE [LARGE SCALE GENOMIC DNA]</scope>
    <source>
        <strain evidence="17 18">DSM 24830</strain>
    </source>
</reference>